<reference evidence="8 9" key="2">
    <citation type="journal article" date="2011" name="J. Bacteriol.">
        <title>Complete genome sequence of strain HTCC2503T of Parvularcula bermudensis, the type species of the order "Parvularculales" in the class Alphaproteobacteria.</title>
        <authorList>
            <person name="Oh H.M."/>
            <person name="Kang I."/>
            <person name="Vergin K.L."/>
            <person name="Kang D."/>
            <person name="Rhee K.H."/>
            <person name="Giovannoni S.J."/>
            <person name="Cho J.C."/>
        </authorList>
    </citation>
    <scope>NUCLEOTIDE SEQUENCE [LARGE SCALE GENOMIC DNA]</scope>
    <source>
        <strain evidence="9">ATCC BAA-594 / HTCC2503 / KCTC 12087</strain>
    </source>
</reference>
<dbReference type="SUPFAM" id="SSF75217">
    <property type="entry name" value="alpha/beta knot"/>
    <property type="match status" value="1"/>
</dbReference>
<keyword evidence="3" id="KW-0808">Transferase</keyword>
<proteinExistence type="inferred from homology"/>
<dbReference type="AlphaFoldDB" id="E0TBE5"/>
<protein>
    <recommendedName>
        <fullName evidence="5">tRNA (cytidine/uridine-2'-O-)-methyltransferase TrmJ</fullName>
        <ecNumber evidence="5">2.1.1.200</ecNumber>
    </recommendedName>
    <alternativeName>
        <fullName evidence="5">tRNA (cytidine(32)/uridine(32)-2'-O)-methyltransferase</fullName>
    </alternativeName>
    <alternativeName>
        <fullName evidence="5">tRNA Cm32/Um32 methyltransferase</fullName>
    </alternativeName>
</protein>
<dbReference type="GO" id="GO:0003723">
    <property type="term" value="F:RNA binding"/>
    <property type="evidence" value="ECO:0007669"/>
    <property type="project" value="InterPro"/>
</dbReference>
<dbReference type="EC" id="2.1.1.200" evidence="5"/>
<dbReference type="Gene3D" id="1.10.8.590">
    <property type="match status" value="1"/>
</dbReference>
<evidence type="ECO:0000313" key="9">
    <source>
        <dbReference type="Proteomes" id="UP000001302"/>
    </source>
</evidence>
<evidence type="ECO:0000256" key="2">
    <source>
        <dbReference type="ARBA" id="ARBA00022603"/>
    </source>
</evidence>
<evidence type="ECO:0000256" key="3">
    <source>
        <dbReference type="ARBA" id="ARBA00022679"/>
    </source>
</evidence>
<accession>E0TBE5</accession>
<dbReference type="GO" id="GO:0002128">
    <property type="term" value="P:tRNA nucleoside ribose methylation"/>
    <property type="evidence" value="ECO:0007669"/>
    <property type="project" value="TreeGrafter"/>
</dbReference>
<dbReference type="InterPro" id="IPR004384">
    <property type="entry name" value="RNA_MeTrfase_TrmJ/LasT"/>
</dbReference>
<reference evidence="9" key="1">
    <citation type="submission" date="2010-08" db="EMBL/GenBank/DDBJ databases">
        <title>Genome sequence of Parvularcula bermudensis HTCC2503.</title>
        <authorList>
            <person name="Kang D.-M."/>
            <person name="Oh H.-M."/>
            <person name="Cho J.-C."/>
        </authorList>
    </citation>
    <scope>NUCLEOTIDE SEQUENCE [LARGE SCALE GENOMIC DNA]</scope>
    <source>
        <strain evidence="9">ATCC BAA-594 / HTCC2503 / KCTC 12087</strain>
    </source>
</reference>
<comment type="subunit">
    <text evidence="5">Homodimer.</text>
</comment>
<keyword evidence="5" id="KW-0819">tRNA processing</keyword>
<evidence type="ECO:0000256" key="4">
    <source>
        <dbReference type="ARBA" id="ARBA00022691"/>
    </source>
</evidence>
<dbReference type="HOGENOM" id="CLU_056931_1_0_5"/>
<dbReference type="CDD" id="cd18093">
    <property type="entry name" value="SpoU-like_TrmJ"/>
    <property type="match status" value="1"/>
</dbReference>
<evidence type="ECO:0000256" key="1">
    <source>
        <dbReference type="ARBA" id="ARBA00007228"/>
    </source>
</evidence>
<sequence length="293" mass="31292">MVGAFFMGAILLPREIGVKGGGVTHAPLSPSASPPPIHPLVILVRPQLGQNIGATARAMLNFGLKGLRLVAPRDGWPNADAKAMAAGAAEVLDGVRVFGTVAEAVADCHYVVATTARHRGVFLPVHTPVDTAGELRVRAARAERTAILFGAEKAGLETEEVAHAHALVTIPVNPAFPSLNLAQAVLVVAYEWAQAAGAAPLFTSPYQEDPATQAEREQLFTHLSTALDRAGYFYPSHKREVLSHNLRTLLANADLSPSELRVLHGVVRQFERHLPEKSQTDKSVPQEETGTNN</sequence>
<keyword evidence="9" id="KW-1185">Reference proteome</keyword>
<dbReference type="eggNOG" id="COG0565">
    <property type="taxonomic scope" value="Bacteria"/>
</dbReference>
<dbReference type="PIRSF" id="PIRSF004808">
    <property type="entry name" value="LasT"/>
    <property type="match status" value="1"/>
</dbReference>
<dbReference type="Gene3D" id="3.40.1280.10">
    <property type="match status" value="1"/>
</dbReference>
<comment type="subcellular location">
    <subcellularLocation>
        <location evidence="5">Cytoplasm</location>
    </subcellularLocation>
</comment>
<gene>
    <name evidence="5" type="primary">trmJ</name>
    <name evidence="8" type="ordered locus">PB2503_08434</name>
</gene>
<feature type="domain" description="tRNA/rRNA methyltransferase SpoU type" evidence="7">
    <location>
        <begin position="40"/>
        <end position="190"/>
    </location>
</feature>
<evidence type="ECO:0000256" key="6">
    <source>
        <dbReference type="SAM" id="MobiDB-lite"/>
    </source>
</evidence>
<dbReference type="KEGG" id="pbr:PB2503_08434"/>
<dbReference type="RefSeq" id="WP_013300716.1">
    <property type="nucleotide sequence ID" value="NC_014414.1"/>
</dbReference>
<evidence type="ECO:0000313" key="8">
    <source>
        <dbReference type="EMBL" id="ADM09742.1"/>
    </source>
</evidence>
<dbReference type="InterPro" id="IPR029028">
    <property type="entry name" value="Alpha/beta_knot_MTases"/>
</dbReference>
<keyword evidence="2 5" id="KW-0489">Methyltransferase</keyword>
<dbReference type="GO" id="GO:0160206">
    <property type="term" value="F:tRNA (cytidine(32)/uridine(32)-2'-O)-methyltransferase activity"/>
    <property type="evidence" value="ECO:0007669"/>
    <property type="project" value="UniProtKB-EC"/>
</dbReference>
<dbReference type="Proteomes" id="UP000001302">
    <property type="component" value="Chromosome"/>
</dbReference>
<dbReference type="Pfam" id="PF00588">
    <property type="entry name" value="SpoU_methylase"/>
    <property type="match status" value="1"/>
</dbReference>
<dbReference type="InterPro" id="IPR001537">
    <property type="entry name" value="SpoU_MeTrfase"/>
</dbReference>
<dbReference type="GO" id="GO:0005829">
    <property type="term" value="C:cytosol"/>
    <property type="evidence" value="ECO:0007669"/>
    <property type="project" value="TreeGrafter"/>
</dbReference>
<comment type="similarity">
    <text evidence="1">Belongs to the class IV-like SAM-binding methyltransferase superfamily. RNA methyltransferase TrmH family.</text>
</comment>
<feature type="region of interest" description="Disordered" evidence="6">
    <location>
        <begin position="274"/>
        <end position="293"/>
    </location>
</feature>
<dbReference type="NCBIfam" id="TIGR00050">
    <property type="entry name" value="rRNA_methyl_1"/>
    <property type="match status" value="1"/>
</dbReference>
<comment type="function">
    <text evidence="5">Catalyzes the formation of 2'O-methylated cytidine (Cm32) or 2'O-methylated uridine (Um32) at position 32 in tRNA.</text>
</comment>
<feature type="compositionally biased region" description="Polar residues" evidence="6">
    <location>
        <begin position="281"/>
        <end position="293"/>
    </location>
</feature>
<dbReference type="STRING" id="314260.PB2503_08434"/>
<keyword evidence="4 5" id="KW-0949">S-adenosyl-L-methionine</keyword>
<keyword evidence="5" id="KW-0963">Cytoplasm</keyword>
<organism evidence="8 9">
    <name type="scientific">Parvularcula bermudensis (strain ATCC BAA-594 / HTCC2503 / KCTC 12087)</name>
    <dbReference type="NCBI Taxonomy" id="314260"/>
    <lineage>
        <taxon>Bacteria</taxon>
        <taxon>Pseudomonadati</taxon>
        <taxon>Pseudomonadota</taxon>
        <taxon>Alphaproteobacteria</taxon>
        <taxon>Parvularculales</taxon>
        <taxon>Parvularculaceae</taxon>
        <taxon>Parvularcula</taxon>
    </lineage>
</organism>
<dbReference type="InterPro" id="IPR029026">
    <property type="entry name" value="tRNA_m1G_MTases_N"/>
</dbReference>
<evidence type="ECO:0000256" key="5">
    <source>
        <dbReference type="RuleBase" id="RU362024"/>
    </source>
</evidence>
<comment type="catalytic activity">
    <reaction evidence="5">
        <text>cytidine(32) in tRNA + S-adenosyl-L-methionine = 2'-O-methylcytidine(32) in tRNA + S-adenosyl-L-homocysteine + H(+)</text>
        <dbReference type="Rhea" id="RHEA:42932"/>
        <dbReference type="Rhea" id="RHEA-COMP:10288"/>
        <dbReference type="Rhea" id="RHEA-COMP:10289"/>
        <dbReference type="ChEBI" id="CHEBI:15378"/>
        <dbReference type="ChEBI" id="CHEBI:57856"/>
        <dbReference type="ChEBI" id="CHEBI:59789"/>
        <dbReference type="ChEBI" id="CHEBI:74495"/>
        <dbReference type="ChEBI" id="CHEBI:82748"/>
        <dbReference type="EC" id="2.1.1.200"/>
    </reaction>
</comment>
<evidence type="ECO:0000259" key="7">
    <source>
        <dbReference type="Pfam" id="PF00588"/>
    </source>
</evidence>
<dbReference type="GO" id="GO:0106339">
    <property type="term" value="F:tRNA (cytidine(32)-2'-O)-methyltransferase activity"/>
    <property type="evidence" value="ECO:0007669"/>
    <property type="project" value="RHEA"/>
</dbReference>
<comment type="catalytic activity">
    <reaction evidence="5">
        <text>uridine(32) in tRNA + S-adenosyl-L-methionine = 2'-O-methyluridine(32) in tRNA + S-adenosyl-L-homocysteine + H(+)</text>
        <dbReference type="Rhea" id="RHEA:42936"/>
        <dbReference type="Rhea" id="RHEA-COMP:10107"/>
        <dbReference type="Rhea" id="RHEA-COMP:10290"/>
        <dbReference type="ChEBI" id="CHEBI:15378"/>
        <dbReference type="ChEBI" id="CHEBI:57856"/>
        <dbReference type="ChEBI" id="CHEBI:59789"/>
        <dbReference type="ChEBI" id="CHEBI:65315"/>
        <dbReference type="ChEBI" id="CHEBI:74478"/>
        <dbReference type="EC" id="2.1.1.200"/>
    </reaction>
</comment>
<dbReference type="EMBL" id="CP002156">
    <property type="protein sequence ID" value="ADM09742.1"/>
    <property type="molecule type" value="Genomic_DNA"/>
</dbReference>
<name>E0TBE5_PARBH</name>
<dbReference type="PANTHER" id="PTHR42786:SF7">
    <property type="entry name" value="TRNA_RRNA METHYLTRANSFERASE SPOU TYPE DOMAIN-CONTAINING PROTEIN"/>
    <property type="match status" value="1"/>
</dbReference>
<dbReference type="PANTHER" id="PTHR42786">
    <property type="entry name" value="TRNA/RRNA METHYLTRANSFERASE"/>
    <property type="match status" value="1"/>
</dbReference>